<dbReference type="Gene3D" id="1.10.10.10">
    <property type="entry name" value="Winged helix-like DNA-binding domain superfamily/Winged helix DNA-binding domain"/>
    <property type="match status" value="1"/>
</dbReference>
<evidence type="ECO:0000259" key="5">
    <source>
        <dbReference type="PROSITE" id="PS50931"/>
    </source>
</evidence>
<dbReference type="PRINTS" id="PR00039">
    <property type="entry name" value="HTHLYSR"/>
</dbReference>
<dbReference type="PANTHER" id="PTHR30126:SF64">
    <property type="entry name" value="HTH-TYPE TRANSCRIPTIONAL REGULATOR CITR"/>
    <property type="match status" value="1"/>
</dbReference>
<dbReference type="OrthoDB" id="9778774at2"/>
<name>A0A3S0C509_9BACL</name>
<dbReference type="Pfam" id="PF00126">
    <property type="entry name" value="HTH_1"/>
    <property type="match status" value="1"/>
</dbReference>
<keyword evidence="4" id="KW-0804">Transcription</keyword>
<dbReference type="RefSeq" id="WP_126144639.1">
    <property type="nucleotide sequence ID" value="NZ_RXHU01000109.1"/>
</dbReference>
<keyword evidence="2" id="KW-0805">Transcription regulation</keyword>
<dbReference type="EMBL" id="RXHU01000109">
    <property type="protein sequence ID" value="RTE02994.1"/>
    <property type="molecule type" value="Genomic_DNA"/>
</dbReference>
<dbReference type="Proteomes" id="UP000276128">
    <property type="component" value="Unassembled WGS sequence"/>
</dbReference>
<evidence type="ECO:0000256" key="3">
    <source>
        <dbReference type="ARBA" id="ARBA00023125"/>
    </source>
</evidence>
<dbReference type="CDD" id="cd05466">
    <property type="entry name" value="PBP2_LTTR_substrate"/>
    <property type="match status" value="1"/>
</dbReference>
<dbReference type="PROSITE" id="PS50931">
    <property type="entry name" value="HTH_LYSR"/>
    <property type="match status" value="1"/>
</dbReference>
<accession>A0A3S0C509</accession>
<evidence type="ECO:0000256" key="1">
    <source>
        <dbReference type="ARBA" id="ARBA00009437"/>
    </source>
</evidence>
<dbReference type="SUPFAM" id="SSF53850">
    <property type="entry name" value="Periplasmic binding protein-like II"/>
    <property type="match status" value="1"/>
</dbReference>
<organism evidence="6 7">
    <name type="scientific">Paenibacillus whitsoniae</name>
    <dbReference type="NCBI Taxonomy" id="2496558"/>
    <lineage>
        <taxon>Bacteria</taxon>
        <taxon>Bacillati</taxon>
        <taxon>Bacillota</taxon>
        <taxon>Bacilli</taxon>
        <taxon>Bacillales</taxon>
        <taxon>Paenibacillaceae</taxon>
        <taxon>Paenibacillus</taxon>
    </lineage>
</organism>
<dbReference type="InterPro" id="IPR005119">
    <property type="entry name" value="LysR_subst-bd"/>
</dbReference>
<dbReference type="InterPro" id="IPR036390">
    <property type="entry name" value="WH_DNA-bd_sf"/>
</dbReference>
<evidence type="ECO:0000313" key="6">
    <source>
        <dbReference type="EMBL" id="RTE02994.1"/>
    </source>
</evidence>
<comment type="caution">
    <text evidence="6">The sequence shown here is derived from an EMBL/GenBank/DDBJ whole genome shotgun (WGS) entry which is preliminary data.</text>
</comment>
<dbReference type="InterPro" id="IPR036388">
    <property type="entry name" value="WH-like_DNA-bd_sf"/>
</dbReference>
<dbReference type="Pfam" id="PF03466">
    <property type="entry name" value="LysR_substrate"/>
    <property type="match status" value="1"/>
</dbReference>
<dbReference type="GO" id="GO:0003700">
    <property type="term" value="F:DNA-binding transcription factor activity"/>
    <property type="evidence" value="ECO:0007669"/>
    <property type="project" value="InterPro"/>
</dbReference>
<dbReference type="Gene3D" id="3.40.190.290">
    <property type="match status" value="1"/>
</dbReference>
<proteinExistence type="inferred from homology"/>
<evidence type="ECO:0000313" key="7">
    <source>
        <dbReference type="Proteomes" id="UP000276128"/>
    </source>
</evidence>
<dbReference type="PANTHER" id="PTHR30126">
    <property type="entry name" value="HTH-TYPE TRANSCRIPTIONAL REGULATOR"/>
    <property type="match status" value="1"/>
</dbReference>
<protein>
    <submittedName>
        <fullName evidence="6">LysR family transcriptional regulator</fullName>
    </submittedName>
</protein>
<keyword evidence="3" id="KW-0238">DNA-binding</keyword>
<dbReference type="GO" id="GO:0000976">
    <property type="term" value="F:transcription cis-regulatory region binding"/>
    <property type="evidence" value="ECO:0007669"/>
    <property type="project" value="TreeGrafter"/>
</dbReference>
<dbReference type="AlphaFoldDB" id="A0A3S0C509"/>
<comment type="similarity">
    <text evidence="1">Belongs to the LysR transcriptional regulatory family.</text>
</comment>
<reference evidence="6 7" key="1">
    <citation type="submission" date="2018-12" db="EMBL/GenBank/DDBJ databases">
        <title>Bacillus ochoae sp. nov., Paenibacillus whitsoniae sp. nov., Paenibacillus spiritus sp. nov. Isolated from the Mars Exploration Rover during spacecraft assembly.</title>
        <authorList>
            <person name="Seuylemezian A."/>
            <person name="Vaishampayan P."/>
        </authorList>
    </citation>
    <scope>NUCLEOTIDE SEQUENCE [LARGE SCALE GENOMIC DNA]</scope>
    <source>
        <strain evidence="6 7">MER 54</strain>
    </source>
</reference>
<evidence type="ECO:0000256" key="2">
    <source>
        <dbReference type="ARBA" id="ARBA00023015"/>
    </source>
</evidence>
<gene>
    <name evidence="6" type="ORF">EJQ19_28570</name>
</gene>
<dbReference type="SUPFAM" id="SSF46785">
    <property type="entry name" value="Winged helix' DNA-binding domain"/>
    <property type="match status" value="1"/>
</dbReference>
<evidence type="ECO:0000256" key="4">
    <source>
        <dbReference type="ARBA" id="ARBA00023163"/>
    </source>
</evidence>
<sequence length="305" mass="33471">MVHNMDLYQAFYFTARTGSLSRAAEELYITQPAVTHAIKQLEAKLGGPLFVRTSKGVTLTTEGETLFTYIEQAYHFILNGERKISEMHQLTHGEVKIGAGDTLCKHILLPKLQAFHAAYPQIKLQIFNRTTADTVTMLKEGKIDIGLIHLPFTDSAVDIVESVSLQDCFVAGDRYLHVTGGELTMEQLAAYPLILLEKGSQTRAYLDAHAAKLGVKIKPEIELGSMDLLAEFAQSGLGIACVVKEFIHADLAQGRLHEIQLSPPLPPRKVGIARLKSTPLSAAAKQFYKLLLDASALVAPYESLS</sequence>
<dbReference type="InterPro" id="IPR000847">
    <property type="entry name" value="LysR_HTH_N"/>
</dbReference>
<feature type="domain" description="HTH lysR-type" evidence="5">
    <location>
        <begin position="15"/>
        <end position="60"/>
    </location>
</feature>
<keyword evidence="7" id="KW-1185">Reference proteome</keyword>